<dbReference type="AlphaFoldDB" id="A0A4R2IKS4"/>
<accession>A0A4R2IKS4</accession>
<dbReference type="SUPFAM" id="SSF46785">
    <property type="entry name" value="Winged helix' DNA-binding domain"/>
    <property type="match status" value="1"/>
</dbReference>
<keyword evidence="2 5" id="KW-0238">DNA-binding</keyword>
<dbReference type="SMART" id="SM00895">
    <property type="entry name" value="FCD"/>
    <property type="match status" value="1"/>
</dbReference>
<protein>
    <submittedName>
        <fullName evidence="5">DNA-binding FadR family transcriptional regulator</fullName>
    </submittedName>
</protein>
<evidence type="ECO:0000256" key="3">
    <source>
        <dbReference type="ARBA" id="ARBA00023163"/>
    </source>
</evidence>
<dbReference type="InterPro" id="IPR036388">
    <property type="entry name" value="WH-like_DNA-bd_sf"/>
</dbReference>
<dbReference type="Pfam" id="PF00392">
    <property type="entry name" value="GntR"/>
    <property type="match status" value="1"/>
</dbReference>
<dbReference type="Gene3D" id="1.20.120.530">
    <property type="entry name" value="GntR ligand-binding domain-like"/>
    <property type="match status" value="1"/>
</dbReference>
<dbReference type="CDD" id="cd07377">
    <property type="entry name" value="WHTH_GntR"/>
    <property type="match status" value="1"/>
</dbReference>
<dbReference type="GO" id="GO:0003677">
    <property type="term" value="F:DNA binding"/>
    <property type="evidence" value="ECO:0007669"/>
    <property type="project" value="UniProtKB-KW"/>
</dbReference>
<dbReference type="InterPro" id="IPR008920">
    <property type="entry name" value="TF_FadR/GntR_C"/>
</dbReference>
<feature type="domain" description="HTH gntR-type" evidence="4">
    <location>
        <begin position="6"/>
        <end position="73"/>
    </location>
</feature>
<proteinExistence type="predicted"/>
<reference evidence="5 6" key="1">
    <citation type="journal article" date="2015" name="Stand. Genomic Sci.">
        <title>Genomic Encyclopedia of Bacterial and Archaeal Type Strains, Phase III: the genomes of soil and plant-associated and newly described type strains.</title>
        <authorList>
            <person name="Whitman W.B."/>
            <person name="Woyke T."/>
            <person name="Klenk H.P."/>
            <person name="Zhou Y."/>
            <person name="Lilburn T.G."/>
            <person name="Beck B.J."/>
            <person name="De Vos P."/>
            <person name="Vandamme P."/>
            <person name="Eisen J.A."/>
            <person name="Garrity G."/>
            <person name="Hugenholtz P."/>
            <person name="Kyrpides N.C."/>
        </authorList>
    </citation>
    <scope>NUCLEOTIDE SEQUENCE [LARGE SCALE GENOMIC DNA]</scope>
    <source>
        <strain evidence="5 6">VKM Ac-2541</strain>
    </source>
</reference>
<organism evidence="5 6">
    <name type="scientific">Kribbella antiqua</name>
    <dbReference type="NCBI Taxonomy" id="2512217"/>
    <lineage>
        <taxon>Bacteria</taxon>
        <taxon>Bacillati</taxon>
        <taxon>Actinomycetota</taxon>
        <taxon>Actinomycetes</taxon>
        <taxon>Propionibacteriales</taxon>
        <taxon>Kribbellaceae</taxon>
        <taxon>Kribbella</taxon>
    </lineage>
</organism>
<evidence type="ECO:0000256" key="1">
    <source>
        <dbReference type="ARBA" id="ARBA00023015"/>
    </source>
</evidence>
<evidence type="ECO:0000256" key="2">
    <source>
        <dbReference type="ARBA" id="ARBA00023125"/>
    </source>
</evidence>
<keyword evidence="3" id="KW-0804">Transcription</keyword>
<name>A0A4R2IKS4_9ACTN</name>
<dbReference type="Gene3D" id="1.10.10.10">
    <property type="entry name" value="Winged helix-like DNA-binding domain superfamily/Winged helix DNA-binding domain"/>
    <property type="match status" value="1"/>
</dbReference>
<dbReference type="SUPFAM" id="SSF48008">
    <property type="entry name" value="GntR ligand-binding domain-like"/>
    <property type="match status" value="1"/>
</dbReference>
<evidence type="ECO:0000259" key="4">
    <source>
        <dbReference type="PROSITE" id="PS50949"/>
    </source>
</evidence>
<dbReference type="PANTHER" id="PTHR43537:SF44">
    <property type="entry name" value="GNTR FAMILY REGULATORY PROTEIN"/>
    <property type="match status" value="1"/>
</dbReference>
<keyword evidence="1" id="KW-0805">Transcription regulation</keyword>
<sequence length="234" mass="25715">MTGIQRGLHGQIVETMAQRILSGQIPQGATINVPDLQADLGVSLTAVREALKVLTAKGLVDARQKRGTFVRPRSDWHLLDADMIRWHLDDDVRPELLEELHEVRGIVEPAAARLAALRAEESHLVALDKALESMASATDDRAAVAADLAFHRALLVATGNELLTKMEVIMETGLADRDRLVHKLKPSDDPVPSHRRVVDAVRAHDPSAAELAMRELLAKAAEDLTEVRKSGRRR</sequence>
<dbReference type="PROSITE" id="PS50949">
    <property type="entry name" value="HTH_GNTR"/>
    <property type="match status" value="1"/>
</dbReference>
<dbReference type="EMBL" id="SLWR01000008">
    <property type="protein sequence ID" value="TCO45593.1"/>
    <property type="molecule type" value="Genomic_DNA"/>
</dbReference>
<dbReference type="GO" id="GO:0003700">
    <property type="term" value="F:DNA-binding transcription factor activity"/>
    <property type="evidence" value="ECO:0007669"/>
    <property type="project" value="InterPro"/>
</dbReference>
<evidence type="ECO:0000313" key="5">
    <source>
        <dbReference type="EMBL" id="TCO45593.1"/>
    </source>
</evidence>
<keyword evidence="6" id="KW-1185">Reference proteome</keyword>
<dbReference type="Pfam" id="PF07729">
    <property type="entry name" value="FCD"/>
    <property type="match status" value="1"/>
</dbReference>
<dbReference type="InterPro" id="IPR036390">
    <property type="entry name" value="WH_DNA-bd_sf"/>
</dbReference>
<evidence type="ECO:0000313" key="6">
    <source>
        <dbReference type="Proteomes" id="UP000295573"/>
    </source>
</evidence>
<dbReference type="OrthoDB" id="4164516at2"/>
<dbReference type="PANTHER" id="PTHR43537">
    <property type="entry name" value="TRANSCRIPTIONAL REGULATOR, GNTR FAMILY"/>
    <property type="match status" value="1"/>
</dbReference>
<dbReference type="InterPro" id="IPR000524">
    <property type="entry name" value="Tscrpt_reg_HTH_GntR"/>
</dbReference>
<comment type="caution">
    <text evidence="5">The sequence shown here is derived from an EMBL/GenBank/DDBJ whole genome shotgun (WGS) entry which is preliminary data.</text>
</comment>
<dbReference type="SMART" id="SM00345">
    <property type="entry name" value="HTH_GNTR"/>
    <property type="match status" value="1"/>
</dbReference>
<dbReference type="InterPro" id="IPR011711">
    <property type="entry name" value="GntR_C"/>
</dbReference>
<dbReference type="RefSeq" id="WP_132151975.1">
    <property type="nucleotide sequence ID" value="NZ_SLWR01000008.1"/>
</dbReference>
<gene>
    <name evidence="5" type="ORF">EV646_108216</name>
</gene>
<dbReference type="Proteomes" id="UP000295573">
    <property type="component" value="Unassembled WGS sequence"/>
</dbReference>